<dbReference type="PANTHER" id="PTHR47959:SF13">
    <property type="entry name" value="ATP-DEPENDENT RNA HELICASE RHLE"/>
    <property type="match status" value="1"/>
</dbReference>
<dbReference type="CDD" id="cd00268">
    <property type="entry name" value="DEADc"/>
    <property type="match status" value="1"/>
</dbReference>
<dbReference type="Proteomes" id="UP001232536">
    <property type="component" value="Unassembled WGS sequence"/>
</dbReference>
<dbReference type="InterPro" id="IPR014014">
    <property type="entry name" value="RNA_helicase_DEAD_Q_motif"/>
</dbReference>
<evidence type="ECO:0000256" key="2">
    <source>
        <dbReference type="ARBA" id="ARBA00022801"/>
    </source>
</evidence>
<evidence type="ECO:0000256" key="3">
    <source>
        <dbReference type="ARBA" id="ARBA00022806"/>
    </source>
</evidence>
<keyword evidence="2 11" id="KW-0378">Hydrolase</keyword>
<evidence type="ECO:0000256" key="5">
    <source>
        <dbReference type="ARBA" id="ARBA00038437"/>
    </source>
</evidence>
<dbReference type="SMART" id="SM00487">
    <property type="entry name" value="DEXDc"/>
    <property type="match status" value="1"/>
</dbReference>
<feature type="domain" description="DEAD-box RNA helicase Q" evidence="10">
    <location>
        <begin position="2"/>
        <end position="30"/>
    </location>
</feature>
<dbReference type="GO" id="GO:0004386">
    <property type="term" value="F:helicase activity"/>
    <property type="evidence" value="ECO:0007669"/>
    <property type="project" value="UniProtKB-KW"/>
</dbReference>
<feature type="domain" description="Helicase ATP-binding" evidence="8">
    <location>
        <begin position="33"/>
        <end position="206"/>
    </location>
</feature>
<accession>A0ABT9D831</accession>
<sequence>MSGFSLLGVPETLVRALSAQSITEPFPIQKATLPSTLAGRDVLGRGRTGSGKTLAFALPMVAALTGGRAKAGRPRGLILAPTRELATQIAATLEPLAQAAGLRLTTVFGGVSQQRQEKALAAGVEIVVACPGRLEDLLGQRVLTLDDVQVTVLDEADHMADLGFLPGVRRLMAATPTRGQRMLFSATLDRGVDRLVREFLHEPLSHEVDPEESPVVAMTHHVLTVADAAAKRDVVHRLASGTGRRLLFTRTKHQAKKLARQLTQAGIPAVDLHGNLSQPQRERNLAAFSGGGVRVLVATDIAARGIHVDSVELVVHVDPPAEHKAYLHRSGRTARAGSGGDVVTLVLPEQLADVRALTRAAKISAQPAPADAPRLARLVGEVAALVPPSAPAAAPTRPQQARTESSGGSARRRRRGGRGRGSAAGPSAGASSGRRTEASPAPGRQSSGTGRGGAVEMSMRGGGRRGRR</sequence>
<feature type="compositionally biased region" description="Low complexity" evidence="7">
    <location>
        <begin position="389"/>
        <end position="409"/>
    </location>
</feature>
<dbReference type="Pfam" id="PF00271">
    <property type="entry name" value="Helicase_C"/>
    <property type="match status" value="1"/>
</dbReference>
<dbReference type="SMART" id="SM00490">
    <property type="entry name" value="HELICc"/>
    <property type="match status" value="1"/>
</dbReference>
<evidence type="ECO:0000259" key="9">
    <source>
        <dbReference type="PROSITE" id="PS51194"/>
    </source>
</evidence>
<dbReference type="PANTHER" id="PTHR47959">
    <property type="entry name" value="ATP-DEPENDENT RNA HELICASE RHLE-RELATED"/>
    <property type="match status" value="1"/>
</dbReference>
<evidence type="ECO:0000259" key="8">
    <source>
        <dbReference type="PROSITE" id="PS51192"/>
    </source>
</evidence>
<dbReference type="InterPro" id="IPR044742">
    <property type="entry name" value="DEAD/DEAH_RhlB"/>
</dbReference>
<dbReference type="InterPro" id="IPR011545">
    <property type="entry name" value="DEAD/DEAH_box_helicase_dom"/>
</dbReference>
<feature type="domain" description="Helicase C-terminal" evidence="9">
    <location>
        <begin position="230"/>
        <end position="376"/>
    </location>
</feature>
<dbReference type="RefSeq" id="WP_304599959.1">
    <property type="nucleotide sequence ID" value="NZ_JAUQYO010000001.1"/>
</dbReference>
<dbReference type="Pfam" id="PF00270">
    <property type="entry name" value="DEAD"/>
    <property type="match status" value="1"/>
</dbReference>
<evidence type="ECO:0000256" key="1">
    <source>
        <dbReference type="ARBA" id="ARBA00022741"/>
    </source>
</evidence>
<dbReference type="PROSITE" id="PS51195">
    <property type="entry name" value="Q_MOTIF"/>
    <property type="match status" value="1"/>
</dbReference>
<dbReference type="GO" id="GO:0016787">
    <property type="term" value="F:hydrolase activity"/>
    <property type="evidence" value="ECO:0007669"/>
    <property type="project" value="UniProtKB-KW"/>
</dbReference>
<dbReference type="Gene3D" id="3.40.50.300">
    <property type="entry name" value="P-loop containing nucleotide triphosphate hydrolases"/>
    <property type="match status" value="2"/>
</dbReference>
<protein>
    <submittedName>
        <fullName evidence="11">DEAD/DEAH box helicase</fullName>
        <ecNumber evidence="11">3.6.4.-</ecNumber>
    </submittedName>
</protein>
<keyword evidence="12" id="KW-1185">Reference proteome</keyword>
<reference evidence="11 12" key="1">
    <citation type="submission" date="2023-07" db="EMBL/GenBank/DDBJ databases">
        <title>Description of novel actinomycetes strains, isolated from tidal flat sediment.</title>
        <authorList>
            <person name="Lu C."/>
        </authorList>
    </citation>
    <scope>NUCLEOTIDE SEQUENCE [LARGE SCALE GENOMIC DNA]</scope>
    <source>
        <strain evidence="11 12">SYSU T00b441</strain>
    </source>
</reference>
<dbReference type="EC" id="3.6.4.-" evidence="11"/>
<dbReference type="InterPro" id="IPR050079">
    <property type="entry name" value="DEAD_box_RNA_helicase"/>
</dbReference>
<organism evidence="11 12">
    <name type="scientific">Actinotalea lenta</name>
    <dbReference type="NCBI Taxonomy" id="3064654"/>
    <lineage>
        <taxon>Bacteria</taxon>
        <taxon>Bacillati</taxon>
        <taxon>Actinomycetota</taxon>
        <taxon>Actinomycetes</taxon>
        <taxon>Micrococcales</taxon>
        <taxon>Cellulomonadaceae</taxon>
        <taxon>Actinotalea</taxon>
    </lineage>
</organism>
<feature type="compositionally biased region" description="Low complexity" evidence="7">
    <location>
        <begin position="421"/>
        <end position="433"/>
    </location>
</feature>
<comment type="similarity">
    <text evidence="5">Belongs to the DEAD box helicase family.</text>
</comment>
<name>A0ABT9D831_9CELL</name>
<keyword evidence="3 11" id="KW-0347">Helicase</keyword>
<dbReference type="InterPro" id="IPR001650">
    <property type="entry name" value="Helicase_C-like"/>
</dbReference>
<dbReference type="InterPro" id="IPR027417">
    <property type="entry name" value="P-loop_NTPase"/>
</dbReference>
<dbReference type="PROSITE" id="PS51194">
    <property type="entry name" value="HELICASE_CTER"/>
    <property type="match status" value="1"/>
</dbReference>
<evidence type="ECO:0000313" key="12">
    <source>
        <dbReference type="Proteomes" id="UP001232536"/>
    </source>
</evidence>
<keyword evidence="1" id="KW-0547">Nucleotide-binding</keyword>
<evidence type="ECO:0000259" key="10">
    <source>
        <dbReference type="PROSITE" id="PS51195"/>
    </source>
</evidence>
<dbReference type="PROSITE" id="PS51192">
    <property type="entry name" value="HELICASE_ATP_BIND_1"/>
    <property type="match status" value="1"/>
</dbReference>
<dbReference type="EMBL" id="JAUQYP010000001">
    <property type="protein sequence ID" value="MDO8106283.1"/>
    <property type="molecule type" value="Genomic_DNA"/>
</dbReference>
<evidence type="ECO:0000256" key="4">
    <source>
        <dbReference type="ARBA" id="ARBA00022840"/>
    </source>
</evidence>
<evidence type="ECO:0000313" key="11">
    <source>
        <dbReference type="EMBL" id="MDO8106283.1"/>
    </source>
</evidence>
<evidence type="ECO:0000256" key="7">
    <source>
        <dbReference type="SAM" id="MobiDB-lite"/>
    </source>
</evidence>
<dbReference type="CDD" id="cd18787">
    <property type="entry name" value="SF2_C_DEAD"/>
    <property type="match status" value="1"/>
</dbReference>
<feature type="region of interest" description="Disordered" evidence="7">
    <location>
        <begin position="389"/>
        <end position="468"/>
    </location>
</feature>
<comment type="caution">
    <text evidence="11">The sequence shown here is derived from an EMBL/GenBank/DDBJ whole genome shotgun (WGS) entry which is preliminary data.</text>
</comment>
<evidence type="ECO:0000256" key="6">
    <source>
        <dbReference type="PROSITE-ProRule" id="PRU00552"/>
    </source>
</evidence>
<proteinExistence type="inferred from homology"/>
<keyword evidence="4" id="KW-0067">ATP-binding</keyword>
<feature type="short sequence motif" description="Q motif" evidence="6">
    <location>
        <begin position="2"/>
        <end position="30"/>
    </location>
</feature>
<gene>
    <name evidence="11" type="ORF">Q6348_03630</name>
</gene>
<dbReference type="InterPro" id="IPR014001">
    <property type="entry name" value="Helicase_ATP-bd"/>
</dbReference>
<dbReference type="SUPFAM" id="SSF52540">
    <property type="entry name" value="P-loop containing nucleoside triphosphate hydrolases"/>
    <property type="match status" value="1"/>
</dbReference>